<gene>
    <name evidence="1" type="ORF">IM811_015920</name>
</gene>
<sequence>MKSDYVLDSAQFSPHNASKGAEIACAFLRKGDEENKDSLGDMERMRARPGKTVLEGENIEIQSRDSGRTIPCRVVLPKAGRTSVTGVFLHFHGEAFVKAATTKSILFCIDLPMPLDAPLFLLAIDSLQRTHIPATYTTALMLQIMFLKMQPNVLEVLCNLLGESLPVVTLLCRPSFIWREPMRTGIP</sequence>
<dbReference type="Proteomes" id="UP000616885">
    <property type="component" value="Unassembled WGS sequence"/>
</dbReference>
<reference evidence="1" key="1">
    <citation type="submission" date="2020-10" db="EMBL/GenBank/DDBJ databases">
        <title>High-Quality Genome Resource of Clonostachys rosea strain S41 by Oxford Nanopore Long-Read Sequencing.</title>
        <authorList>
            <person name="Wang H."/>
        </authorList>
    </citation>
    <scope>NUCLEOTIDE SEQUENCE</scope>
    <source>
        <strain evidence="1">S41</strain>
    </source>
</reference>
<accession>A0A8H7N6A8</accession>
<protein>
    <submittedName>
        <fullName evidence="1">Uncharacterized protein</fullName>
    </submittedName>
</protein>
<proteinExistence type="predicted"/>
<comment type="caution">
    <text evidence="1">The sequence shown here is derived from an EMBL/GenBank/DDBJ whole genome shotgun (WGS) entry which is preliminary data.</text>
</comment>
<organism evidence="1 2">
    <name type="scientific">Bionectria ochroleuca</name>
    <name type="common">Gliocladium roseum</name>
    <dbReference type="NCBI Taxonomy" id="29856"/>
    <lineage>
        <taxon>Eukaryota</taxon>
        <taxon>Fungi</taxon>
        <taxon>Dikarya</taxon>
        <taxon>Ascomycota</taxon>
        <taxon>Pezizomycotina</taxon>
        <taxon>Sordariomycetes</taxon>
        <taxon>Hypocreomycetidae</taxon>
        <taxon>Hypocreales</taxon>
        <taxon>Bionectriaceae</taxon>
        <taxon>Clonostachys</taxon>
    </lineage>
</organism>
<evidence type="ECO:0000313" key="1">
    <source>
        <dbReference type="EMBL" id="KAF9749893.1"/>
    </source>
</evidence>
<dbReference type="AlphaFoldDB" id="A0A8H7N6A8"/>
<name>A0A8H7N6A8_BIOOC</name>
<evidence type="ECO:0000313" key="2">
    <source>
        <dbReference type="Proteomes" id="UP000616885"/>
    </source>
</evidence>
<dbReference type="EMBL" id="JADCTT010000007">
    <property type="protein sequence ID" value="KAF9749893.1"/>
    <property type="molecule type" value="Genomic_DNA"/>
</dbReference>